<evidence type="ECO:0000313" key="2">
    <source>
        <dbReference type="EMBL" id="CAF4498725.1"/>
    </source>
</evidence>
<evidence type="ECO:0000256" key="1">
    <source>
        <dbReference type="SAM" id="MobiDB-lite"/>
    </source>
</evidence>
<feature type="region of interest" description="Disordered" evidence="1">
    <location>
        <begin position="55"/>
        <end position="79"/>
    </location>
</feature>
<organism evidence="2 3">
    <name type="scientific">Rotaria magnacalcarata</name>
    <dbReference type="NCBI Taxonomy" id="392030"/>
    <lineage>
        <taxon>Eukaryota</taxon>
        <taxon>Metazoa</taxon>
        <taxon>Spiralia</taxon>
        <taxon>Gnathifera</taxon>
        <taxon>Rotifera</taxon>
        <taxon>Eurotatoria</taxon>
        <taxon>Bdelloidea</taxon>
        <taxon>Philodinida</taxon>
        <taxon>Philodinidae</taxon>
        <taxon>Rotaria</taxon>
    </lineage>
</organism>
<accession>A0A8S2XHR7</accession>
<feature type="compositionally biased region" description="Low complexity" evidence="1">
    <location>
        <begin position="1"/>
        <end position="23"/>
    </location>
</feature>
<evidence type="ECO:0000313" key="3">
    <source>
        <dbReference type="Proteomes" id="UP000681720"/>
    </source>
</evidence>
<reference evidence="2" key="1">
    <citation type="submission" date="2021-02" db="EMBL/GenBank/DDBJ databases">
        <authorList>
            <person name="Nowell W R."/>
        </authorList>
    </citation>
    <scope>NUCLEOTIDE SEQUENCE</scope>
</reference>
<dbReference type="Proteomes" id="UP000681720">
    <property type="component" value="Unassembled WGS sequence"/>
</dbReference>
<dbReference type="AlphaFoldDB" id="A0A8S2XHR7"/>
<feature type="region of interest" description="Disordered" evidence="1">
    <location>
        <begin position="1"/>
        <end position="34"/>
    </location>
</feature>
<proteinExistence type="predicted"/>
<dbReference type="EMBL" id="CAJOBJ010080478">
    <property type="protein sequence ID" value="CAF4498725.1"/>
    <property type="molecule type" value="Genomic_DNA"/>
</dbReference>
<sequence>MRLPNNSESSRVVESSLNEVSSLPVHEPSSFHSQKTTILMNKQKQLQARNLISPLSRSIAGKKGTTASKTTASSIEILP</sequence>
<feature type="non-terminal residue" evidence="2">
    <location>
        <position position="79"/>
    </location>
</feature>
<name>A0A8S2XHR7_9BILA</name>
<gene>
    <name evidence="2" type="ORF">GIL414_LOCUS34606</name>
</gene>
<feature type="compositionally biased region" description="Low complexity" evidence="1">
    <location>
        <begin position="61"/>
        <end position="79"/>
    </location>
</feature>
<protein>
    <submittedName>
        <fullName evidence="2">Uncharacterized protein</fullName>
    </submittedName>
</protein>
<comment type="caution">
    <text evidence="2">The sequence shown here is derived from an EMBL/GenBank/DDBJ whole genome shotgun (WGS) entry which is preliminary data.</text>
</comment>